<dbReference type="AlphaFoldDB" id="D1AMA8"/>
<keyword evidence="3" id="KW-1185">Reference proteome</keyword>
<dbReference type="Gene3D" id="1.20.1600.10">
    <property type="entry name" value="Outer membrane efflux proteins (OEP)"/>
    <property type="match status" value="2"/>
</dbReference>
<feature type="compositionally biased region" description="Basic and acidic residues" evidence="1">
    <location>
        <begin position="93"/>
        <end position="105"/>
    </location>
</feature>
<protein>
    <recommendedName>
        <fullName evidence="4">Outer membrane efflux protein</fullName>
    </recommendedName>
</protein>
<dbReference type="SUPFAM" id="SSF56954">
    <property type="entry name" value="Outer membrane efflux proteins (OEP)"/>
    <property type="match status" value="1"/>
</dbReference>
<dbReference type="eggNOG" id="COG1538">
    <property type="taxonomic scope" value="Bacteria"/>
</dbReference>
<dbReference type="STRING" id="526218.Sterm_2637"/>
<feature type="region of interest" description="Disordered" evidence="1">
    <location>
        <begin position="81"/>
        <end position="105"/>
    </location>
</feature>
<accession>D1AMA8</accession>
<evidence type="ECO:0000313" key="2">
    <source>
        <dbReference type="EMBL" id="ACZ09482.1"/>
    </source>
</evidence>
<evidence type="ECO:0008006" key="4">
    <source>
        <dbReference type="Google" id="ProtNLM"/>
    </source>
</evidence>
<evidence type="ECO:0000256" key="1">
    <source>
        <dbReference type="SAM" id="MobiDB-lite"/>
    </source>
</evidence>
<evidence type="ECO:0000313" key="3">
    <source>
        <dbReference type="Proteomes" id="UP000000845"/>
    </source>
</evidence>
<dbReference type="KEGG" id="str:Sterm_2637"/>
<organism evidence="2 3">
    <name type="scientific">Sebaldella termitidis (strain ATCC 33386 / NCTC 11300)</name>
    <dbReference type="NCBI Taxonomy" id="526218"/>
    <lineage>
        <taxon>Bacteria</taxon>
        <taxon>Fusobacteriati</taxon>
        <taxon>Fusobacteriota</taxon>
        <taxon>Fusobacteriia</taxon>
        <taxon>Fusobacteriales</taxon>
        <taxon>Leptotrichiaceae</taxon>
        <taxon>Sebaldella</taxon>
    </lineage>
</organism>
<sequence length="461" mass="52660">MKNKILVLLIFTGIVSFSNKTNNLSQDYKNIIDQAKKDAKINYKLLYGYTNKWWLGYNDEALNNFIGNAFTASTNAKTMQKKMSDIQNSSSRTKSEESTDKTERINRKTNEVRLVSGNFYGPDSLKIRLIYPADLINRLDAMTSNKNSELEVLELEAKWASSSVSMLAAKLYGYYIYLENEEKNIKERLDILAELEKLEEIKLSLKRGDGESLINVQNLKIKLENQLLENASNKKTTERSMEILLGGNKQDVKNITAGIKNNPDTGIYKKIRRPDRVPSDSIKDRIDAGFYLMIIKAERDSLYSYTAPGYDNFWITGDSEDITSYEQTAKREKITDSLYFQRYEENNFFDQKPAAGLLKTITQYNSAILNSYNEVNTALGNAKTDYSALVNDDKAFEEQKGILADKKNKLDAGMVSKYDYYNIQYNYLTQELSNIQLGFKSFISEVDFIYNLGGQNGTGKK</sequence>
<dbReference type="Proteomes" id="UP000000845">
    <property type="component" value="Chromosome"/>
</dbReference>
<dbReference type="HOGENOM" id="CLU_592984_0_0_0"/>
<proteinExistence type="predicted"/>
<reference evidence="3" key="1">
    <citation type="submission" date="2009-09" db="EMBL/GenBank/DDBJ databases">
        <title>The complete chromosome of Sebaldella termitidis ATCC 33386.</title>
        <authorList>
            <consortium name="US DOE Joint Genome Institute (JGI-PGF)"/>
            <person name="Lucas S."/>
            <person name="Copeland A."/>
            <person name="Lapidus A."/>
            <person name="Glavina del Rio T."/>
            <person name="Dalin E."/>
            <person name="Tice H."/>
            <person name="Bruce D."/>
            <person name="Goodwin L."/>
            <person name="Pitluck S."/>
            <person name="Kyrpides N."/>
            <person name="Mavromatis K."/>
            <person name="Ivanova N."/>
            <person name="Mikhailova N."/>
            <person name="Sims D."/>
            <person name="Meincke L."/>
            <person name="Brettin T."/>
            <person name="Detter J.C."/>
            <person name="Han C."/>
            <person name="Larimer F."/>
            <person name="Land M."/>
            <person name="Hauser L."/>
            <person name="Markowitz V."/>
            <person name="Cheng J.F."/>
            <person name="Hugenholtz P."/>
            <person name="Woyke T."/>
            <person name="Wu D."/>
            <person name="Eisen J.A."/>
        </authorList>
    </citation>
    <scope>NUCLEOTIDE SEQUENCE [LARGE SCALE GENOMIC DNA]</scope>
    <source>
        <strain evidence="3">ATCC 33386 / NCTC 11300</strain>
    </source>
</reference>
<dbReference type="RefSeq" id="WP_012862076.1">
    <property type="nucleotide sequence ID" value="NC_013517.1"/>
</dbReference>
<reference evidence="2 3" key="2">
    <citation type="journal article" date="2010" name="Stand. Genomic Sci.">
        <title>Complete genome sequence of Sebaldella termitidis type strain (NCTC 11300).</title>
        <authorList>
            <person name="Harmon-Smith M."/>
            <person name="Celia L."/>
            <person name="Chertkov O."/>
            <person name="Lapidus A."/>
            <person name="Copeland A."/>
            <person name="Glavina Del Rio T."/>
            <person name="Nolan M."/>
            <person name="Lucas S."/>
            <person name="Tice H."/>
            <person name="Cheng J.F."/>
            <person name="Han C."/>
            <person name="Detter J.C."/>
            <person name="Bruce D."/>
            <person name="Goodwin L."/>
            <person name="Pitluck S."/>
            <person name="Pati A."/>
            <person name="Liolios K."/>
            <person name="Ivanova N."/>
            <person name="Mavromatis K."/>
            <person name="Mikhailova N."/>
            <person name="Chen A."/>
            <person name="Palaniappan K."/>
            <person name="Land M."/>
            <person name="Hauser L."/>
            <person name="Chang Y.J."/>
            <person name="Jeffries C.D."/>
            <person name="Brettin T."/>
            <person name="Goker M."/>
            <person name="Beck B."/>
            <person name="Bristow J."/>
            <person name="Eisen J.A."/>
            <person name="Markowitz V."/>
            <person name="Hugenholtz P."/>
            <person name="Kyrpides N.C."/>
            <person name="Klenk H.P."/>
            <person name="Chen F."/>
        </authorList>
    </citation>
    <scope>NUCLEOTIDE SEQUENCE [LARGE SCALE GENOMIC DNA]</scope>
    <source>
        <strain evidence="3">ATCC 33386 / NCTC 11300</strain>
    </source>
</reference>
<name>D1AMA8_SEBTE</name>
<dbReference type="EMBL" id="CP001739">
    <property type="protein sequence ID" value="ACZ09482.1"/>
    <property type="molecule type" value="Genomic_DNA"/>
</dbReference>
<gene>
    <name evidence="2" type="ordered locus">Sterm_2637</name>
</gene>